<comment type="caution">
    <text evidence="2">The sequence shown here is derived from an EMBL/GenBank/DDBJ whole genome shotgun (WGS) entry which is preliminary data.</text>
</comment>
<name>A0A949JLN8_9ACTN</name>
<gene>
    <name evidence="2" type="ORF">JGS22_007110</name>
</gene>
<dbReference type="Proteomes" id="UP000694501">
    <property type="component" value="Unassembled WGS sequence"/>
</dbReference>
<sequence>MGAAGNAGGRRVEAHEGSIPAQEILEAKAGFAEPDWFPAALKELDTGLLFLAGSPGTGRRTAALNLLFQHSSGSMDLRALDSDVDLPSWRPTQAEARGYLVYGLLAKRPLTSPVIANLLDRLTEVHARMVILLPDDPELARTLSRELHITPVRCRPPQPGAVFDARLRSAVPNPAERDRLLARLEPGMLDELLAPDLVPSQVVELVEAVSRAGDTGPGFTDLRDRLSFLAAGEAPELIKQLRDDSDGLAFLLAACVFEGLDHRIVQEEAERLLLLADGSLDSLLPESGSSDGERGPATSGPRPNPKFLLRRSLDELLRMVRADCAPTEIRTASGYLYSVEPVRFTRHRQAEEVLRHVWRQYGHLSSLLADWMGRVSGNERELAEPAGRVLGMAAGWGGGRRALSHISKLANSDSATTRAIAAYALSMAAADPILASEVKHRLRGWSYSAGPQLRSTVAHVCGTDFGASRPDRAIRLLRSAYRGRDGEEAAVGVKVRGSLCALSGAGRQPTVVRRLAEWVDTGGREAELALWTFPQLLWEPAWLQEQLVGVSEFTEKIIELVHRVLNDDEHFEATRSALLNWCRMAYGYEQQTTAVETLLTALAQGMARGELRLFVEIDRYDAEELAGRHIARHALDRWRNGESPEHGSATPHGGPHDH</sequence>
<keyword evidence="3" id="KW-1185">Reference proteome</keyword>
<proteinExistence type="predicted"/>
<organism evidence="2 3">
    <name type="scientific">Streptomyces tardus</name>
    <dbReference type="NCBI Taxonomy" id="2780544"/>
    <lineage>
        <taxon>Bacteria</taxon>
        <taxon>Bacillati</taxon>
        <taxon>Actinomycetota</taxon>
        <taxon>Actinomycetes</taxon>
        <taxon>Kitasatosporales</taxon>
        <taxon>Streptomycetaceae</taxon>
        <taxon>Streptomyces</taxon>
    </lineage>
</organism>
<dbReference type="EMBL" id="JAELVF020000001">
    <property type="protein sequence ID" value="MBU7597406.1"/>
    <property type="molecule type" value="Genomic_DNA"/>
</dbReference>
<feature type="region of interest" description="Disordered" evidence="1">
    <location>
        <begin position="285"/>
        <end position="306"/>
    </location>
</feature>
<protein>
    <submittedName>
        <fullName evidence="2">Uncharacterized protein</fullName>
    </submittedName>
</protein>
<accession>A0A949JLN8</accession>
<evidence type="ECO:0000313" key="2">
    <source>
        <dbReference type="EMBL" id="MBU7597406.1"/>
    </source>
</evidence>
<dbReference type="AlphaFoldDB" id="A0A949JLN8"/>
<evidence type="ECO:0000256" key="1">
    <source>
        <dbReference type="SAM" id="MobiDB-lite"/>
    </source>
</evidence>
<evidence type="ECO:0000313" key="3">
    <source>
        <dbReference type="Proteomes" id="UP000694501"/>
    </source>
</evidence>
<reference evidence="2" key="1">
    <citation type="submission" date="2021-06" db="EMBL/GenBank/DDBJ databases">
        <title>Sequencing of actinobacteria type strains.</title>
        <authorList>
            <person name="Nguyen G.-S."/>
            <person name="Wentzel A."/>
        </authorList>
    </citation>
    <scope>NUCLEOTIDE SEQUENCE</scope>
    <source>
        <strain evidence="2">P38-E01</strain>
    </source>
</reference>
<feature type="region of interest" description="Disordered" evidence="1">
    <location>
        <begin position="637"/>
        <end position="658"/>
    </location>
</feature>